<accession>A0A1G7NWE4</accession>
<dbReference type="OrthoDB" id="334705at2157"/>
<dbReference type="InterPro" id="IPR049703">
    <property type="entry name" value="HVO_2901-like"/>
</dbReference>
<sequence length="78" mass="8852">MAHTCRNCKRTFATELELDLHRDTCSEGQLFCDNCGERFTERSATTDGWHYRCPTDECDGEGIGEDIHQVANARVAKQ</sequence>
<evidence type="ECO:0000313" key="2">
    <source>
        <dbReference type="Proteomes" id="UP000199076"/>
    </source>
</evidence>
<dbReference type="Proteomes" id="UP000199076">
    <property type="component" value="Unassembled WGS sequence"/>
</dbReference>
<proteinExistence type="predicted"/>
<protein>
    <submittedName>
        <fullName evidence="1">Uncharacterized protein</fullName>
    </submittedName>
</protein>
<dbReference type="Gene3D" id="3.30.160.60">
    <property type="entry name" value="Classic Zinc Finger"/>
    <property type="match status" value="1"/>
</dbReference>
<dbReference type="NCBIfam" id="NF041915">
    <property type="entry name" value="HVO_2901"/>
    <property type="match status" value="1"/>
</dbReference>
<name>A0A1G7NWE4_9EURY</name>
<reference evidence="2" key="1">
    <citation type="submission" date="2016-10" db="EMBL/GenBank/DDBJ databases">
        <authorList>
            <person name="Varghese N."/>
            <person name="Submissions S."/>
        </authorList>
    </citation>
    <scope>NUCLEOTIDE SEQUENCE [LARGE SCALE GENOMIC DNA]</scope>
    <source>
        <strain evidence="2">IBRC-M 10760</strain>
    </source>
</reference>
<organism evidence="1 2">
    <name type="scientific">Halorientalis regularis</name>
    <dbReference type="NCBI Taxonomy" id="660518"/>
    <lineage>
        <taxon>Archaea</taxon>
        <taxon>Methanobacteriati</taxon>
        <taxon>Methanobacteriota</taxon>
        <taxon>Stenosarchaea group</taxon>
        <taxon>Halobacteria</taxon>
        <taxon>Halobacteriales</taxon>
        <taxon>Haloarculaceae</taxon>
        <taxon>Halorientalis</taxon>
    </lineage>
</organism>
<dbReference type="AlphaFoldDB" id="A0A1G7NWE4"/>
<dbReference type="EMBL" id="FNBK01000009">
    <property type="protein sequence ID" value="SDF78366.1"/>
    <property type="molecule type" value="Genomic_DNA"/>
</dbReference>
<keyword evidence="2" id="KW-1185">Reference proteome</keyword>
<dbReference type="RefSeq" id="WP_092693107.1">
    <property type="nucleotide sequence ID" value="NZ_FNBK01000009.1"/>
</dbReference>
<gene>
    <name evidence="1" type="ORF">SAMN05216218_109174</name>
</gene>
<evidence type="ECO:0000313" key="1">
    <source>
        <dbReference type="EMBL" id="SDF78366.1"/>
    </source>
</evidence>